<evidence type="ECO:0000313" key="2">
    <source>
        <dbReference type="Proteomes" id="UP000770785"/>
    </source>
</evidence>
<dbReference type="Proteomes" id="UP000770785">
    <property type="component" value="Unassembled WGS sequence"/>
</dbReference>
<sequence>MTTDEKKERLRQLANVDFPAAAKAGRFPIVLNHCFLRVVYDHVAQDMWKNVLTGKGPAIHQLSGEQLDLAIATGEAMLTDRELTSKLNQESLAFRGKLK</sequence>
<protein>
    <submittedName>
        <fullName evidence="1">Uncharacterized protein</fullName>
    </submittedName>
</protein>
<dbReference type="RefSeq" id="WP_168035885.1">
    <property type="nucleotide sequence ID" value="NZ_JAATJH010000001.1"/>
</dbReference>
<comment type="caution">
    <text evidence="1">The sequence shown here is derived from an EMBL/GenBank/DDBJ whole genome shotgun (WGS) entry which is preliminary data.</text>
</comment>
<organism evidence="1 2">
    <name type="scientific">Neolewinella antarctica</name>
    <dbReference type="NCBI Taxonomy" id="442734"/>
    <lineage>
        <taxon>Bacteria</taxon>
        <taxon>Pseudomonadati</taxon>
        <taxon>Bacteroidota</taxon>
        <taxon>Saprospiria</taxon>
        <taxon>Saprospirales</taxon>
        <taxon>Lewinellaceae</taxon>
        <taxon>Neolewinella</taxon>
    </lineage>
</organism>
<dbReference type="EMBL" id="JAATJH010000001">
    <property type="protein sequence ID" value="NJC25116.1"/>
    <property type="molecule type" value="Genomic_DNA"/>
</dbReference>
<gene>
    <name evidence="1" type="ORF">GGR27_000597</name>
</gene>
<evidence type="ECO:0000313" key="1">
    <source>
        <dbReference type="EMBL" id="NJC25116.1"/>
    </source>
</evidence>
<keyword evidence="2" id="KW-1185">Reference proteome</keyword>
<name>A0ABX0X7Z2_9BACT</name>
<reference evidence="1 2" key="1">
    <citation type="submission" date="2020-03" db="EMBL/GenBank/DDBJ databases">
        <title>Genomic Encyclopedia of Type Strains, Phase IV (KMG-IV): sequencing the most valuable type-strain genomes for metagenomic binning, comparative biology and taxonomic classification.</title>
        <authorList>
            <person name="Goeker M."/>
        </authorList>
    </citation>
    <scope>NUCLEOTIDE SEQUENCE [LARGE SCALE GENOMIC DNA]</scope>
    <source>
        <strain evidence="1 2">DSM 105096</strain>
    </source>
</reference>
<accession>A0ABX0X7Z2</accession>
<proteinExistence type="predicted"/>